<evidence type="ECO:0000256" key="1">
    <source>
        <dbReference type="SAM" id="SignalP"/>
    </source>
</evidence>
<dbReference type="Proteomes" id="UP000576082">
    <property type="component" value="Unassembled WGS sequence"/>
</dbReference>
<feature type="signal peptide" evidence="1">
    <location>
        <begin position="1"/>
        <end position="25"/>
    </location>
</feature>
<keyword evidence="3" id="KW-1185">Reference proteome</keyword>
<organism evidence="2 3">
    <name type="scientific">Flammeovirga aprica JL-4</name>
    <dbReference type="NCBI Taxonomy" id="694437"/>
    <lineage>
        <taxon>Bacteria</taxon>
        <taxon>Pseudomonadati</taxon>
        <taxon>Bacteroidota</taxon>
        <taxon>Cytophagia</taxon>
        <taxon>Cytophagales</taxon>
        <taxon>Flammeovirgaceae</taxon>
        <taxon>Flammeovirga</taxon>
    </lineage>
</organism>
<dbReference type="InterPro" id="IPR023614">
    <property type="entry name" value="Porin_dom_sf"/>
</dbReference>
<gene>
    <name evidence="2" type="ORF">HHU12_23755</name>
</gene>
<sequence>MKQTNYLTFTVSLLTFFLVNFSAAAQSKQSASLHFNDDISLLKEINAEKNETKSIFATSTDDNEEKEKEEEFKPSFSVGAIIHMFAGSQQNGYAFGGDPAGPEADKWKSDFTVYRARIMVGAQLTKKGNFFMETEIPMPINGASTASGGKQIAVTPIILDCQYEHVFNDYFSVIGGLQLVSHNRNGLQGAAGLMANDFTYYQYPYNLFPDSPLQGNFGRDLGVNFRGFLANNKLEYRLGFFSGRTNFEGTTSSPIRTVGRLVYNVLDEDKSFYYSGTNLGKGKTLSIGGGVDTQGDYLAAGIDVFMDMPLGNAGSITLNSAYSYISGGNNPENEYSFATMIPTQNTQFMELGYYFKDLKLQPWLRYERQGMNAESNQIGNGESISDFNKYNSTTVFGGGVNYWFNGYNTNLRLSYTTTTKTVAATDESKTYGQVWLQAQIFVF</sequence>
<accession>A0A7X9RYJ9</accession>
<name>A0A7X9RYJ9_9BACT</name>
<reference evidence="2 3" key="1">
    <citation type="submission" date="2020-04" db="EMBL/GenBank/DDBJ databases">
        <title>Flammeovirga sp. SR4, a novel species isolated from seawater.</title>
        <authorList>
            <person name="Wang X."/>
        </authorList>
    </citation>
    <scope>NUCLEOTIDE SEQUENCE [LARGE SCALE GENOMIC DNA]</scope>
    <source>
        <strain evidence="2 3">ATCC 23126</strain>
    </source>
</reference>
<keyword evidence="1" id="KW-0732">Signal</keyword>
<dbReference type="Gene3D" id="2.40.160.10">
    <property type="entry name" value="Porin"/>
    <property type="match status" value="1"/>
</dbReference>
<dbReference type="AlphaFoldDB" id="A0A7X9RYJ9"/>
<evidence type="ECO:0000313" key="2">
    <source>
        <dbReference type="EMBL" id="NME71004.1"/>
    </source>
</evidence>
<dbReference type="EMBL" id="JABANE010000082">
    <property type="protein sequence ID" value="NME71004.1"/>
    <property type="molecule type" value="Genomic_DNA"/>
</dbReference>
<evidence type="ECO:0008006" key="4">
    <source>
        <dbReference type="Google" id="ProtNLM"/>
    </source>
</evidence>
<dbReference type="RefSeq" id="WP_169659227.1">
    <property type="nucleotide sequence ID" value="NZ_JABANE010000082.1"/>
</dbReference>
<proteinExistence type="predicted"/>
<comment type="caution">
    <text evidence="2">The sequence shown here is derived from an EMBL/GenBank/DDBJ whole genome shotgun (WGS) entry which is preliminary data.</text>
</comment>
<protein>
    <recommendedName>
        <fullName evidence="4">Porin</fullName>
    </recommendedName>
</protein>
<evidence type="ECO:0000313" key="3">
    <source>
        <dbReference type="Proteomes" id="UP000576082"/>
    </source>
</evidence>
<feature type="chain" id="PRO_5031021408" description="Porin" evidence="1">
    <location>
        <begin position="26"/>
        <end position="443"/>
    </location>
</feature>